<dbReference type="GO" id="GO:0000105">
    <property type="term" value="P:L-histidine biosynthetic process"/>
    <property type="evidence" value="ECO:0007669"/>
    <property type="project" value="UniProtKB-UniRule"/>
</dbReference>
<dbReference type="STRING" id="1423812.FD20_GL000501"/>
<dbReference type="Proteomes" id="UP000051155">
    <property type="component" value="Unassembled WGS sequence"/>
</dbReference>
<dbReference type="EC" id="2.6.1.9" evidence="7"/>
<dbReference type="AlphaFoldDB" id="A0A0R1Q8P8"/>
<evidence type="ECO:0000256" key="5">
    <source>
        <dbReference type="ARBA" id="ARBA00022898"/>
    </source>
</evidence>
<sequence>MKKQIQAIQSYIPEEPLSEVKKRYGIKKLVRLSANENPYGTSKRVKEAILKWNFGEENRYPDGYALKLRTEVANKLKVDAKKLVFGVGLDEIIAMFSRIFLESGDEVLVTNPTFSEYALHAEIEDAKVIKIDCNERNGKYDFDSFLKNITSRTKIIWICNPNNPTGTYEKVSDIRHFVENVPSSVLVLIDEAYIDYATDTDETSALKLVEKFENVAVLRTFSKVYGLANYRIGYAVVSEKIVNYMEAARLPYNLSSIAQVAALAGLRDQQFIDDSIAKNKKERDKWESFLANNEIEFYRSQANFVFFRYPNATSLAEKLLANGYQVRRGLRPDWLRVTIGEAEDNLNIQKVMLLEKNK</sequence>
<keyword evidence="5 7" id="KW-0663">Pyridoxal phosphate</keyword>
<keyword evidence="4 7" id="KW-0808">Transferase</keyword>
<keyword evidence="10" id="KW-1185">Reference proteome</keyword>
<dbReference type="HAMAP" id="MF_01023">
    <property type="entry name" value="HisC_aminotrans_2"/>
    <property type="match status" value="1"/>
</dbReference>
<dbReference type="Gene3D" id="3.90.1150.10">
    <property type="entry name" value="Aspartate Aminotransferase, domain 1"/>
    <property type="match status" value="1"/>
</dbReference>
<reference evidence="9 10" key="1">
    <citation type="journal article" date="2015" name="Genome Announc.">
        <title>Expanding the biotechnology potential of lactobacilli through comparative genomics of 213 strains and associated genera.</title>
        <authorList>
            <person name="Sun Z."/>
            <person name="Harris H.M."/>
            <person name="McCann A."/>
            <person name="Guo C."/>
            <person name="Argimon S."/>
            <person name="Zhang W."/>
            <person name="Yang X."/>
            <person name="Jeffery I.B."/>
            <person name="Cooney J.C."/>
            <person name="Kagawa T.F."/>
            <person name="Liu W."/>
            <person name="Song Y."/>
            <person name="Salvetti E."/>
            <person name="Wrobel A."/>
            <person name="Rasinkangas P."/>
            <person name="Parkhill J."/>
            <person name="Rea M.C."/>
            <person name="O'Sullivan O."/>
            <person name="Ritari J."/>
            <person name="Douillard F.P."/>
            <person name="Paul Ross R."/>
            <person name="Yang R."/>
            <person name="Briner A.E."/>
            <person name="Felis G.E."/>
            <person name="de Vos W.M."/>
            <person name="Barrangou R."/>
            <person name="Klaenhammer T.R."/>
            <person name="Caufield P.W."/>
            <person name="Cui Y."/>
            <person name="Zhang H."/>
            <person name="O'Toole P.W."/>
        </authorList>
    </citation>
    <scope>NUCLEOTIDE SEQUENCE [LARGE SCALE GENOMIC DNA]</scope>
    <source>
        <strain evidence="9 10">DSM 19971</strain>
    </source>
</reference>
<evidence type="ECO:0000256" key="6">
    <source>
        <dbReference type="ARBA" id="ARBA00023102"/>
    </source>
</evidence>
<dbReference type="RefSeq" id="WP_057737304.1">
    <property type="nucleotide sequence ID" value="NZ_AZEG01000013.1"/>
</dbReference>
<dbReference type="PANTHER" id="PTHR43643">
    <property type="entry name" value="HISTIDINOL-PHOSPHATE AMINOTRANSFERASE 2"/>
    <property type="match status" value="1"/>
</dbReference>
<evidence type="ECO:0000256" key="4">
    <source>
        <dbReference type="ARBA" id="ARBA00022679"/>
    </source>
</evidence>
<dbReference type="GO" id="GO:0030170">
    <property type="term" value="F:pyridoxal phosphate binding"/>
    <property type="evidence" value="ECO:0007669"/>
    <property type="project" value="InterPro"/>
</dbReference>
<comment type="pathway">
    <text evidence="7">Amino-acid biosynthesis; L-histidine biosynthesis; L-histidine from 5-phospho-alpha-D-ribose 1-diphosphate: step 7/9.</text>
</comment>
<dbReference type="InterPro" id="IPR015424">
    <property type="entry name" value="PyrdxlP-dep_Trfase"/>
</dbReference>
<dbReference type="InterPro" id="IPR004839">
    <property type="entry name" value="Aminotransferase_I/II_large"/>
</dbReference>
<dbReference type="EMBL" id="AZEG01000013">
    <property type="protein sequence ID" value="KRL37320.1"/>
    <property type="molecule type" value="Genomic_DNA"/>
</dbReference>
<dbReference type="PATRIC" id="fig|1423812.3.peg.531"/>
<dbReference type="PANTHER" id="PTHR43643:SF3">
    <property type="entry name" value="HISTIDINOL-PHOSPHATE AMINOTRANSFERASE"/>
    <property type="match status" value="1"/>
</dbReference>
<keyword evidence="6 7" id="KW-0368">Histidine biosynthesis</keyword>
<dbReference type="OrthoDB" id="9813612at2"/>
<comment type="catalytic activity">
    <reaction evidence="7">
        <text>L-histidinol phosphate + 2-oxoglutarate = 3-(imidazol-4-yl)-2-oxopropyl phosphate + L-glutamate</text>
        <dbReference type="Rhea" id="RHEA:23744"/>
        <dbReference type="ChEBI" id="CHEBI:16810"/>
        <dbReference type="ChEBI" id="CHEBI:29985"/>
        <dbReference type="ChEBI" id="CHEBI:57766"/>
        <dbReference type="ChEBI" id="CHEBI:57980"/>
        <dbReference type="EC" id="2.6.1.9"/>
    </reaction>
</comment>
<evidence type="ECO:0000256" key="7">
    <source>
        <dbReference type="HAMAP-Rule" id="MF_01023"/>
    </source>
</evidence>
<evidence type="ECO:0000256" key="2">
    <source>
        <dbReference type="ARBA" id="ARBA00011738"/>
    </source>
</evidence>
<dbReference type="Pfam" id="PF00155">
    <property type="entry name" value="Aminotran_1_2"/>
    <property type="match status" value="1"/>
</dbReference>
<dbReference type="Gene3D" id="3.40.640.10">
    <property type="entry name" value="Type I PLP-dependent aspartate aminotransferase-like (Major domain)"/>
    <property type="match status" value="1"/>
</dbReference>
<feature type="domain" description="Aminotransferase class I/classII large" evidence="8">
    <location>
        <begin position="28"/>
        <end position="344"/>
    </location>
</feature>
<dbReference type="SUPFAM" id="SSF53383">
    <property type="entry name" value="PLP-dependent transferases"/>
    <property type="match status" value="1"/>
</dbReference>
<evidence type="ECO:0000313" key="10">
    <source>
        <dbReference type="Proteomes" id="UP000051155"/>
    </source>
</evidence>
<comment type="subunit">
    <text evidence="2 7">Homodimer.</text>
</comment>
<evidence type="ECO:0000259" key="8">
    <source>
        <dbReference type="Pfam" id="PF00155"/>
    </source>
</evidence>
<dbReference type="InterPro" id="IPR015421">
    <property type="entry name" value="PyrdxlP-dep_Trfase_major"/>
</dbReference>
<accession>A0A0R1Q8P8</accession>
<keyword evidence="7" id="KW-0028">Amino-acid biosynthesis</keyword>
<gene>
    <name evidence="7" type="primary">hisC</name>
    <name evidence="9" type="ORF">FD20_GL000501</name>
</gene>
<evidence type="ECO:0000313" key="9">
    <source>
        <dbReference type="EMBL" id="KRL37320.1"/>
    </source>
</evidence>
<dbReference type="InterPro" id="IPR015422">
    <property type="entry name" value="PyrdxlP-dep_Trfase_small"/>
</dbReference>
<comment type="caution">
    <text evidence="9">The sequence shown here is derived from an EMBL/GenBank/DDBJ whole genome shotgun (WGS) entry which is preliminary data.</text>
</comment>
<dbReference type="NCBIfam" id="TIGR01141">
    <property type="entry name" value="hisC"/>
    <property type="match status" value="1"/>
</dbReference>
<protein>
    <recommendedName>
        <fullName evidence="7">Histidinol-phosphate aminotransferase</fullName>
        <ecNumber evidence="7">2.6.1.9</ecNumber>
    </recommendedName>
    <alternativeName>
        <fullName evidence="7">Imidazole acetol-phosphate transaminase</fullName>
    </alternativeName>
</protein>
<dbReference type="InterPro" id="IPR050106">
    <property type="entry name" value="HistidinolP_aminotransfase"/>
</dbReference>
<comment type="cofactor">
    <cofactor evidence="1 7">
        <name>pyridoxal 5'-phosphate</name>
        <dbReference type="ChEBI" id="CHEBI:597326"/>
    </cofactor>
</comment>
<name>A0A0R1Q8P8_9LACO</name>
<dbReference type="InterPro" id="IPR005861">
    <property type="entry name" value="HisP_aminotrans"/>
</dbReference>
<evidence type="ECO:0000256" key="1">
    <source>
        <dbReference type="ARBA" id="ARBA00001933"/>
    </source>
</evidence>
<dbReference type="UniPathway" id="UPA00031">
    <property type="reaction ID" value="UER00012"/>
</dbReference>
<evidence type="ECO:0000256" key="3">
    <source>
        <dbReference type="ARBA" id="ARBA00022576"/>
    </source>
</evidence>
<dbReference type="CDD" id="cd00609">
    <property type="entry name" value="AAT_like"/>
    <property type="match status" value="1"/>
</dbReference>
<keyword evidence="3 7" id="KW-0032">Aminotransferase</keyword>
<dbReference type="GO" id="GO:0004400">
    <property type="term" value="F:histidinol-phosphate transaminase activity"/>
    <property type="evidence" value="ECO:0007669"/>
    <property type="project" value="UniProtKB-UniRule"/>
</dbReference>
<feature type="modified residue" description="N6-(pyridoxal phosphate)lysine" evidence="7">
    <location>
        <position position="223"/>
    </location>
</feature>
<organism evidence="9 10">
    <name type="scientific">Liquorilactobacillus uvarum DSM 19971</name>
    <dbReference type="NCBI Taxonomy" id="1423812"/>
    <lineage>
        <taxon>Bacteria</taxon>
        <taxon>Bacillati</taxon>
        <taxon>Bacillota</taxon>
        <taxon>Bacilli</taxon>
        <taxon>Lactobacillales</taxon>
        <taxon>Lactobacillaceae</taxon>
        <taxon>Liquorilactobacillus</taxon>
    </lineage>
</organism>
<proteinExistence type="inferred from homology"/>
<comment type="similarity">
    <text evidence="7">Belongs to the class-II pyridoxal-phosphate-dependent aminotransferase family. Histidinol-phosphate aminotransferase subfamily.</text>
</comment>